<dbReference type="InterPro" id="IPR051218">
    <property type="entry name" value="Sec_MonoDiacylglyc_Lipase"/>
</dbReference>
<evidence type="ECO:0000313" key="3">
    <source>
        <dbReference type="Proteomes" id="UP000003656"/>
    </source>
</evidence>
<dbReference type="PANTHER" id="PTHR45856:SF24">
    <property type="entry name" value="FUNGAL LIPASE-LIKE DOMAIN-CONTAINING PROTEIN"/>
    <property type="match status" value="1"/>
</dbReference>
<dbReference type="Gene3D" id="3.40.50.1820">
    <property type="entry name" value="alpha/beta hydrolase"/>
    <property type="match status" value="1"/>
</dbReference>
<reference evidence="2 3" key="1">
    <citation type="submission" date="2009-11" db="EMBL/GenBank/DDBJ databases">
        <authorList>
            <person name="Weinstock G."/>
            <person name="Sodergren E."/>
            <person name="Clifton S."/>
            <person name="Fulton L."/>
            <person name="Fulton B."/>
            <person name="Courtney L."/>
            <person name="Fronick C."/>
            <person name="Harrison M."/>
            <person name="Strong C."/>
            <person name="Farmer C."/>
            <person name="Delahaunty K."/>
            <person name="Markovic C."/>
            <person name="Hall O."/>
            <person name="Minx P."/>
            <person name="Tomlinson C."/>
            <person name="Mitreva M."/>
            <person name="Nelson J."/>
            <person name="Hou S."/>
            <person name="Wollam A."/>
            <person name="Pepin K.H."/>
            <person name="Johnson M."/>
            <person name="Bhonagiri V."/>
            <person name="Nash W.E."/>
            <person name="Warren W."/>
            <person name="Chinwalla A."/>
            <person name="Mardis E.R."/>
            <person name="Wilson R.K."/>
        </authorList>
    </citation>
    <scope>NUCLEOTIDE SEQUENCE [LARGE SCALE GENOMIC DNA]</scope>
    <source>
        <strain evidence="2 3">DSM 20093</strain>
    </source>
</reference>
<name>D1NWH8_9BIFI</name>
<gene>
    <name evidence="2" type="ORF">BIFGAL_04228</name>
</gene>
<dbReference type="AlphaFoldDB" id="D1NWH8"/>
<organism evidence="2 3">
    <name type="scientific">Bifidobacterium gallicum DSM 20093 = LMG 11596</name>
    <dbReference type="NCBI Taxonomy" id="561180"/>
    <lineage>
        <taxon>Bacteria</taxon>
        <taxon>Bacillati</taxon>
        <taxon>Actinomycetota</taxon>
        <taxon>Actinomycetes</taxon>
        <taxon>Bifidobacteriales</taxon>
        <taxon>Bifidobacteriaceae</taxon>
        <taxon>Bifidobacterium</taxon>
    </lineage>
</organism>
<dbReference type="Proteomes" id="UP000003656">
    <property type="component" value="Unassembled WGS sequence"/>
</dbReference>
<dbReference type="Pfam" id="PF01764">
    <property type="entry name" value="Lipase_3"/>
    <property type="match status" value="1"/>
</dbReference>
<sequence length="697" mass="78540">MLQTAPLQSGGIPHRGEGLIMTPQEAKQHSTNLVMVPTTFLSHFAQMCGQAKERFENDIEIPFDDSWFFAPTNVYNPYMAWSAMGICLTGYKNLPSNEYRYIRKSFFNLGCEDIDISSYYHLNDENPVAYRLNVDQASYAFGHRHVHNTDGTERELVIMMLRGTSDTTEWLSNSEVADSIADGDFSRLVNHEGFWNTAEKAFRDLRTYIQRYDIDMSDARLWVIGHSRGAAIANALAAMIDEDTSLGVTHDRLYAYTFSASRVTMRKDYNSATFDNIFNVINPEDYIPRLPPYGWGIRRFGRDLYLPSIATRYADYRTYLDDFQTMFKQWTHMEFPAFHGNAEINALERELHNICPDIPTMYQRKRFSHAGTLTFAQYFTLFTDLAAVSGRTLALEAADFAKYGTGTFRDFLGFFLRNEIHGHNAPAAHQEEGYLIKLMLCCKYNIDIEQGATPDVTRLSVYGPASITVKDRGGAVVGSISKGRIDDKLYETNNFIAMYVDDTTGEQSVWVPDSGDYHVTLRAETNEPSKHPIDARVSTLDPEGNTLTQTYYTNIALPKQALNESVDWTLLAQQHQGTAASHFNDVDVSVEIRGIGQLNEDEAFVSFYEPGAHSMPIPKPEVVCDALGFLNATAGDHGIIHAHHGRHAKFLGWFAPGTAPKHAPGTDLTHAEPLSTEESYVLPLTHSTTLTAWFEKR</sequence>
<dbReference type="OrthoDB" id="3171076at2"/>
<dbReference type="STRING" id="561180.BIFGAL_04228"/>
<feature type="domain" description="Fungal lipase-type" evidence="1">
    <location>
        <begin position="159"/>
        <end position="292"/>
    </location>
</feature>
<evidence type="ECO:0000259" key="1">
    <source>
        <dbReference type="Pfam" id="PF01764"/>
    </source>
</evidence>
<evidence type="ECO:0000313" key="2">
    <source>
        <dbReference type="EMBL" id="EFA22464.1"/>
    </source>
</evidence>
<dbReference type="InterPro" id="IPR029058">
    <property type="entry name" value="AB_hydrolase_fold"/>
</dbReference>
<dbReference type="GO" id="GO:0006629">
    <property type="term" value="P:lipid metabolic process"/>
    <property type="evidence" value="ECO:0007669"/>
    <property type="project" value="InterPro"/>
</dbReference>
<dbReference type="EMBL" id="ABXB03000004">
    <property type="protein sequence ID" value="EFA22464.1"/>
    <property type="molecule type" value="Genomic_DNA"/>
</dbReference>
<dbReference type="PANTHER" id="PTHR45856">
    <property type="entry name" value="ALPHA/BETA-HYDROLASES SUPERFAMILY PROTEIN"/>
    <property type="match status" value="1"/>
</dbReference>
<comment type="caution">
    <text evidence="2">The sequence shown here is derived from an EMBL/GenBank/DDBJ whole genome shotgun (WGS) entry which is preliminary data.</text>
</comment>
<dbReference type="SUPFAM" id="SSF53474">
    <property type="entry name" value="alpha/beta-Hydrolases"/>
    <property type="match status" value="1"/>
</dbReference>
<accession>D1NWH8</accession>
<protein>
    <submittedName>
        <fullName evidence="2">Triacylglycerol lipase</fullName>
    </submittedName>
</protein>
<proteinExistence type="predicted"/>
<dbReference type="InterPro" id="IPR002921">
    <property type="entry name" value="Fungal_lipase-type"/>
</dbReference>
<dbReference type="eggNOG" id="COG3675">
    <property type="taxonomic scope" value="Bacteria"/>
</dbReference>